<dbReference type="Proteomes" id="UP000077317">
    <property type="component" value="Chromosome"/>
</dbReference>
<reference evidence="4" key="2">
    <citation type="submission" date="2016-03" db="EMBL/GenBank/DDBJ databases">
        <title>Streptococcus antelopensis sp. nov., isolated from the feces of the Tibetan antelope (Pantholops hodgsonii) in Hoh Xil National Nature Reserve, Qinghai, China.</title>
        <authorList>
            <person name="Bai X."/>
        </authorList>
    </citation>
    <scope>NUCLEOTIDE SEQUENCE [LARGE SCALE GENOMIC DNA]</scope>
    <source>
        <strain evidence="4">TA 26</strain>
    </source>
</reference>
<evidence type="ECO:0000313" key="4">
    <source>
        <dbReference type="Proteomes" id="UP000077317"/>
    </source>
</evidence>
<dbReference type="RefSeq" id="WP_067063436.1">
    <property type="nucleotide sequence ID" value="NZ_CP014699.1"/>
</dbReference>
<feature type="region of interest" description="Disordered" evidence="2">
    <location>
        <begin position="138"/>
        <end position="195"/>
    </location>
</feature>
<dbReference type="PIRSF" id="PIRSF012565">
    <property type="entry name" value="DUF1027"/>
    <property type="match status" value="1"/>
</dbReference>
<reference evidence="3 4" key="1">
    <citation type="journal article" date="2016" name="Int. J. Syst. Evol. Microbiol.">
        <title>Streptococcuspantholopis sp. nov., isolated from faeces of the Tibetan antelope (Pantholops hodgsonii).</title>
        <authorList>
            <person name="Bai X."/>
            <person name="Xiong Y."/>
            <person name="Lu S."/>
            <person name="Jin D."/>
            <person name="Lai X."/>
            <person name="Yang J."/>
            <person name="Niu L."/>
            <person name="Hu S."/>
            <person name="Meng X."/>
            <person name="Pu J."/>
            <person name="Ye C."/>
            <person name="Xu J."/>
        </authorList>
    </citation>
    <scope>NUCLEOTIDE SEQUENCE [LARGE SCALE GENOMIC DNA]</scope>
    <source>
        <strain evidence="3 4">TA 26</strain>
    </source>
</reference>
<evidence type="ECO:0000256" key="2">
    <source>
        <dbReference type="SAM" id="MobiDB-lite"/>
    </source>
</evidence>
<dbReference type="STRING" id="1811193.A0O21_06895"/>
<sequence>MRREFSPEMYNYNKFPGPQFVVAADRVKSGSIEFLLLENEKEAFDPKVFSQRFSEILLKYDYIVGDWGNEQLRLKGFYNDSRQLKKSSAISRLPEYIKEYCNFGCAYFILENPEPKTIAGERSEKREQRAAVGYGYSADSETYAPSPKSKRKSAAKGTFDQKHRRGRRTSKQLKKDRKMRKETVNQHFVIRKKEG</sequence>
<protein>
    <submittedName>
        <fullName evidence="3">Transcriptional regulator</fullName>
    </submittedName>
</protein>
<accession>A0A172Q8L7</accession>
<organism evidence="3 4">
    <name type="scientific">Streptococcus pantholopis</name>
    <dbReference type="NCBI Taxonomy" id="1811193"/>
    <lineage>
        <taxon>Bacteria</taxon>
        <taxon>Bacillati</taxon>
        <taxon>Bacillota</taxon>
        <taxon>Bacilli</taxon>
        <taxon>Lactobacillales</taxon>
        <taxon>Streptococcaceae</taxon>
        <taxon>Streptococcus</taxon>
    </lineage>
</organism>
<keyword evidence="1" id="KW-1015">Disulfide bond</keyword>
<dbReference type="EMBL" id="CP014699">
    <property type="protein sequence ID" value="AND79772.1"/>
    <property type="molecule type" value="Genomic_DNA"/>
</dbReference>
<dbReference type="AlphaFoldDB" id="A0A172Q8L7"/>
<name>A0A172Q8L7_9STRE</name>
<proteinExistence type="predicted"/>
<keyword evidence="4" id="KW-1185">Reference proteome</keyword>
<dbReference type="InterPro" id="IPR038141">
    <property type="entry name" value="YutD-like_sf"/>
</dbReference>
<evidence type="ECO:0000313" key="3">
    <source>
        <dbReference type="EMBL" id="AND79772.1"/>
    </source>
</evidence>
<gene>
    <name evidence="3" type="ORF">A0O21_06895</name>
</gene>
<dbReference type="Gene3D" id="3.50.4.20">
    <property type="match status" value="1"/>
</dbReference>
<feature type="compositionally biased region" description="Basic residues" evidence="2">
    <location>
        <begin position="162"/>
        <end position="178"/>
    </location>
</feature>
<evidence type="ECO:0000256" key="1">
    <source>
        <dbReference type="PIRSR" id="PIRSR012565-1"/>
    </source>
</evidence>
<dbReference type="Pfam" id="PF06265">
    <property type="entry name" value="YutD-like"/>
    <property type="match status" value="1"/>
</dbReference>
<dbReference type="OrthoDB" id="1650379at2"/>
<feature type="disulfide bond" evidence="1">
    <location>
        <begin position="101"/>
        <end position="105"/>
    </location>
</feature>
<dbReference type="InterPro" id="IPR009370">
    <property type="entry name" value="YutD-like"/>
</dbReference>
<dbReference type="KEGG" id="spat:A0O21_06895"/>